<evidence type="ECO:0000259" key="7">
    <source>
        <dbReference type="SMART" id="SM01329"/>
    </source>
</evidence>
<evidence type="ECO:0000313" key="9">
    <source>
        <dbReference type="WBParaSite" id="PTRK_0000258600.1"/>
    </source>
</evidence>
<dbReference type="STRING" id="131310.A0A0N4Z643"/>
<dbReference type="InterPro" id="IPR019818">
    <property type="entry name" value="IsoCit/isopropylmalate_DH_CS"/>
</dbReference>
<proteinExistence type="inferred from homology"/>
<reference evidence="9" key="1">
    <citation type="submission" date="2017-02" db="UniProtKB">
        <authorList>
            <consortium name="WormBaseParasite"/>
        </authorList>
    </citation>
    <scope>IDENTIFICATION</scope>
</reference>
<keyword evidence="5 6" id="KW-0496">Mitochondrion</keyword>
<keyword evidence="3 6" id="KW-0816">Tricarboxylic acid cycle</keyword>
<dbReference type="NCBIfam" id="TIGR00175">
    <property type="entry name" value="mito_nad_idh"/>
    <property type="match status" value="1"/>
</dbReference>
<evidence type="ECO:0000256" key="4">
    <source>
        <dbReference type="ARBA" id="ARBA00022946"/>
    </source>
</evidence>
<dbReference type="FunFam" id="3.40.718.10:FF:000001">
    <property type="entry name" value="Isocitrate dehydrogenase [NAD] subunit, mitochondrial"/>
    <property type="match status" value="1"/>
</dbReference>
<dbReference type="AlphaFoldDB" id="A0A0N4Z643"/>
<evidence type="ECO:0000313" key="8">
    <source>
        <dbReference type="Proteomes" id="UP000038045"/>
    </source>
</evidence>
<comment type="subcellular location">
    <subcellularLocation>
        <location evidence="1 6">Mitochondrion</location>
    </subcellularLocation>
</comment>
<feature type="domain" description="Isopropylmalate dehydrogenase-like" evidence="7">
    <location>
        <begin position="31"/>
        <end position="359"/>
    </location>
</feature>
<dbReference type="Gene3D" id="3.40.718.10">
    <property type="entry name" value="Isopropylmalate Dehydrogenase"/>
    <property type="match status" value="1"/>
</dbReference>
<dbReference type="PROSITE" id="PS00470">
    <property type="entry name" value="IDH_IMDH"/>
    <property type="match status" value="1"/>
</dbReference>
<keyword evidence="8" id="KW-1185">Reference proteome</keyword>
<evidence type="ECO:0000256" key="2">
    <source>
        <dbReference type="ARBA" id="ARBA00007769"/>
    </source>
</evidence>
<dbReference type="WBParaSite" id="PTRK_0000258600.1">
    <property type="protein sequence ID" value="PTRK_0000258600.1"/>
    <property type="gene ID" value="PTRK_0000258600"/>
</dbReference>
<dbReference type="InterPro" id="IPR004434">
    <property type="entry name" value="Isocitrate_DH_NAD"/>
</dbReference>
<dbReference type="GO" id="GO:0000287">
    <property type="term" value="F:magnesium ion binding"/>
    <property type="evidence" value="ECO:0007669"/>
    <property type="project" value="UniProtKB-UniRule"/>
</dbReference>
<dbReference type="GO" id="GO:0006099">
    <property type="term" value="P:tricarboxylic acid cycle"/>
    <property type="evidence" value="ECO:0007669"/>
    <property type="project" value="UniProtKB-UniRule"/>
</dbReference>
<dbReference type="InterPro" id="IPR024084">
    <property type="entry name" value="IsoPropMal-DH-like_dom"/>
</dbReference>
<evidence type="ECO:0000256" key="6">
    <source>
        <dbReference type="RuleBase" id="RU361266"/>
    </source>
</evidence>
<evidence type="ECO:0000256" key="5">
    <source>
        <dbReference type="ARBA" id="ARBA00023128"/>
    </source>
</evidence>
<protein>
    <recommendedName>
        <fullName evidence="6">Isocitrate dehydrogenase [NAD] subunit, mitochondrial</fullName>
    </recommendedName>
</protein>
<dbReference type="Proteomes" id="UP000038045">
    <property type="component" value="Unplaced"/>
</dbReference>
<organism evidence="8 9">
    <name type="scientific">Parastrongyloides trichosuri</name>
    <name type="common">Possum-specific nematode worm</name>
    <dbReference type="NCBI Taxonomy" id="131310"/>
    <lineage>
        <taxon>Eukaryota</taxon>
        <taxon>Metazoa</taxon>
        <taxon>Ecdysozoa</taxon>
        <taxon>Nematoda</taxon>
        <taxon>Chromadorea</taxon>
        <taxon>Rhabditida</taxon>
        <taxon>Tylenchina</taxon>
        <taxon>Panagrolaimomorpha</taxon>
        <taxon>Strongyloidoidea</taxon>
        <taxon>Strongyloididae</taxon>
        <taxon>Parastrongyloides</taxon>
    </lineage>
</organism>
<dbReference type="SMART" id="SM01329">
    <property type="entry name" value="Iso_dh"/>
    <property type="match status" value="1"/>
</dbReference>
<keyword evidence="4 6" id="KW-0809">Transit peptide</keyword>
<dbReference type="PANTHER" id="PTHR11835">
    <property type="entry name" value="DECARBOXYLATING DEHYDROGENASES-ISOCITRATE, ISOPROPYLMALATE, TARTRATE"/>
    <property type="match status" value="1"/>
</dbReference>
<dbReference type="Pfam" id="PF00180">
    <property type="entry name" value="Iso_dh"/>
    <property type="match status" value="1"/>
</dbReference>
<name>A0A0N4Z643_PARTI</name>
<evidence type="ECO:0000256" key="3">
    <source>
        <dbReference type="ARBA" id="ARBA00022532"/>
    </source>
</evidence>
<sequence length="365" mass="40844">MFPICKVLGNINKRAFCTTAAPVEEIAKKLSICLIPGDGVGPELTQSVQEVVKHTGIPIEFEEIFVSGIHYKRSTRISEVLEALRRNNNVCLKGVIQESVYNRDNELKGLNMKMRKDLDLFANVVHIKTMEGIKTRHGKKLDFIIIREQTEGEYSAIEHESVPGVIECLKISTRPKIERIAKFAFDYAMKYNRKRVTCVHKANIMKLGDGLFLNICKDVSKLYPKIEFDQMIVDNTCMQLVSNPDQFDVMVMPNLYGNIIDNLAAGLVGGAGVVPSKSIGSDFVMFEPGSKHSFQQALGRDIANPTAMILACSNLLHHVHLDTYSIALRKAVEKTIREGKVRTRDLGGYASATDFTYAVIENYQI</sequence>
<dbReference type="GO" id="GO:0051287">
    <property type="term" value="F:NAD binding"/>
    <property type="evidence" value="ECO:0007669"/>
    <property type="project" value="UniProtKB-UniRule"/>
</dbReference>
<dbReference type="SUPFAM" id="SSF53659">
    <property type="entry name" value="Isocitrate/Isopropylmalate dehydrogenase-like"/>
    <property type="match status" value="1"/>
</dbReference>
<comment type="similarity">
    <text evidence="2 6">Belongs to the isocitrate and isopropylmalate dehydrogenases family.</text>
</comment>
<dbReference type="GO" id="GO:0006102">
    <property type="term" value="P:isocitrate metabolic process"/>
    <property type="evidence" value="ECO:0007669"/>
    <property type="project" value="TreeGrafter"/>
</dbReference>
<dbReference type="PANTHER" id="PTHR11835:SF42">
    <property type="entry name" value="ISOCITRATE DEHYDROGENASE [NAD] SUBUNIT BETA, MITOCHONDRIAL"/>
    <property type="match status" value="1"/>
</dbReference>
<evidence type="ECO:0000256" key="1">
    <source>
        <dbReference type="ARBA" id="ARBA00004173"/>
    </source>
</evidence>
<accession>A0A0N4Z643</accession>
<dbReference type="GO" id="GO:0005739">
    <property type="term" value="C:mitochondrion"/>
    <property type="evidence" value="ECO:0007669"/>
    <property type="project" value="UniProtKB-SubCell"/>
</dbReference>
<dbReference type="GO" id="GO:0016616">
    <property type="term" value="F:oxidoreductase activity, acting on the CH-OH group of donors, NAD or NADP as acceptor"/>
    <property type="evidence" value="ECO:0007669"/>
    <property type="project" value="InterPro"/>
</dbReference>